<keyword evidence="2" id="KW-0805">Transcription regulation</keyword>
<dbReference type="RefSeq" id="WP_139638069.1">
    <property type="nucleotide sequence ID" value="NZ_CP045572.1"/>
</dbReference>
<evidence type="ECO:0000256" key="4">
    <source>
        <dbReference type="ARBA" id="ARBA00023163"/>
    </source>
</evidence>
<dbReference type="Proteomes" id="UP000312512">
    <property type="component" value="Unassembled WGS sequence"/>
</dbReference>
<accession>A0A5P9YUS8</accession>
<dbReference type="Gene3D" id="3.40.190.10">
    <property type="entry name" value="Periplasmic binding protein-like II"/>
    <property type="match status" value="2"/>
</dbReference>
<accession>A0A5C4UZG8</accession>
<organism evidence="5 6">
    <name type="scientific">Nonomuraea phyllanthi</name>
    <dbReference type="NCBI Taxonomy" id="2219224"/>
    <lineage>
        <taxon>Bacteria</taxon>
        <taxon>Bacillati</taxon>
        <taxon>Actinomycetota</taxon>
        <taxon>Actinomycetes</taxon>
        <taxon>Streptosporangiales</taxon>
        <taxon>Streptosporangiaceae</taxon>
        <taxon>Nonomuraea</taxon>
    </lineage>
</organism>
<dbReference type="PANTHER" id="PTHR30126">
    <property type="entry name" value="HTH-TYPE TRANSCRIPTIONAL REGULATOR"/>
    <property type="match status" value="1"/>
</dbReference>
<dbReference type="GO" id="GO:0000976">
    <property type="term" value="F:transcription cis-regulatory region binding"/>
    <property type="evidence" value="ECO:0007669"/>
    <property type="project" value="TreeGrafter"/>
</dbReference>
<gene>
    <name evidence="5" type="primary">ilvY</name>
    <name evidence="5" type="ORF">FH608_048900</name>
</gene>
<dbReference type="InterPro" id="IPR005119">
    <property type="entry name" value="LysR_subst-bd"/>
</dbReference>
<dbReference type="InterPro" id="IPR036388">
    <property type="entry name" value="WH-like_DNA-bd_sf"/>
</dbReference>
<dbReference type="AlphaFoldDB" id="A0A5C4UZG8"/>
<dbReference type="Pfam" id="PF00126">
    <property type="entry name" value="HTH_1"/>
    <property type="match status" value="1"/>
</dbReference>
<dbReference type="EMBL" id="VDLX02000035">
    <property type="protein sequence ID" value="KAB8183582.1"/>
    <property type="molecule type" value="Genomic_DNA"/>
</dbReference>
<proteinExistence type="inferred from homology"/>
<name>A0A5C4UZG8_9ACTN</name>
<protein>
    <submittedName>
        <fullName evidence="5">HTH-type transcriptional activator IlvY</fullName>
    </submittedName>
</protein>
<sequence length="291" mass="31447">MVEDHRELRVFLHLAQTLSFGRTSQDCHVSPATLTRLVQRLEARLGQRLFDRGPRGVALTAEGRRFREYAVAALDLWHAYRQGDVDPGELSGRLGVFATVTACQALLPDLLAPFRAAHPRIRVDLRTGDAAAALARLDEGEVDAAVAAIPARLPASLVSRTVAVTELVFVTGPHGALEGRGLEGPFVLPRRGLVREAADRWLRARLPWRPEVVAEPEGHEALLALVALGYGTGVVPRMVLENSGVRDRVRVVAADPAPAPLKVGLCVRRADLRRPVVAALWSLTAGPGRTG</sequence>
<keyword evidence="3" id="KW-0238">DNA-binding</keyword>
<evidence type="ECO:0000256" key="1">
    <source>
        <dbReference type="ARBA" id="ARBA00009437"/>
    </source>
</evidence>
<keyword evidence="6" id="KW-1185">Reference proteome</keyword>
<keyword evidence="4" id="KW-0804">Transcription</keyword>
<comment type="caution">
    <text evidence="5">The sequence shown here is derived from an EMBL/GenBank/DDBJ whole genome shotgun (WGS) entry which is preliminary data.</text>
</comment>
<evidence type="ECO:0000313" key="5">
    <source>
        <dbReference type="EMBL" id="KAB8183582.1"/>
    </source>
</evidence>
<evidence type="ECO:0000256" key="2">
    <source>
        <dbReference type="ARBA" id="ARBA00023015"/>
    </source>
</evidence>
<reference evidence="5 6" key="1">
    <citation type="submission" date="2019-10" db="EMBL/GenBank/DDBJ databases">
        <title>Nonomuraea sp. nov., isolated from Phyllanthus amarus.</title>
        <authorList>
            <person name="Klykleung N."/>
            <person name="Tanasupawat S."/>
        </authorList>
    </citation>
    <scope>NUCLEOTIDE SEQUENCE [LARGE SCALE GENOMIC DNA]</scope>
    <source>
        <strain evidence="5 6">PA1-10</strain>
    </source>
</reference>
<dbReference type="InterPro" id="IPR036390">
    <property type="entry name" value="WH_DNA-bd_sf"/>
</dbReference>
<dbReference type="Gene3D" id="1.10.10.10">
    <property type="entry name" value="Winged helix-like DNA-binding domain superfamily/Winged helix DNA-binding domain"/>
    <property type="match status" value="1"/>
</dbReference>
<dbReference type="GO" id="GO:0003700">
    <property type="term" value="F:DNA-binding transcription factor activity"/>
    <property type="evidence" value="ECO:0007669"/>
    <property type="project" value="InterPro"/>
</dbReference>
<dbReference type="SUPFAM" id="SSF46785">
    <property type="entry name" value="Winged helix' DNA-binding domain"/>
    <property type="match status" value="1"/>
</dbReference>
<dbReference type="NCBIfam" id="NF008722">
    <property type="entry name" value="PRK11716.1"/>
    <property type="match status" value="1"/>
</dbReference>
<comment type="similarity">
    <text evidence="1">Belongs to the LysR transcriptional regulatory family.</text>
</comment>
<dbReference type="PANTHER" id="PTHR30126:SF81">
    <property type="entry name" value="HTH-TYPE TRANSCRIPTIONAL REGULATOR ILVY"/>
    <property type="match status" value="1"/>
</dbReference>
<dbReference type="Pfam" id="PF03466">
    <property type="entry name" value="LysR_substrate"/>
    <property type="match status" value="1"/>
</dbReference>
<dbReference type="SUPFAM" id="SSF53850">
    <property type="entry name" value="Periplasmic binding protein-like II"/>
    <property type="match status" value="1"/>
</dbReference>
<evidence type="ECO:0000256" key="3">
    <source>
        <dbReference type="ARBA" id="ARBA00023125"/>
    </source>
</evidence>
<evidence type="ECO:0000313" key="6">
    <source>
        <dbReference type="Proteomes" id="UP000312512"/>
    </source>
</evidence>
<dbReference type="PROSITE" id="PS50931">
    <property type="entry name" value="HTH_LYSR"/>
    <property type="match status" value="1"/>
</dbReference>
<dbReference type="OrthoDB" id="8417889at2"/>
<dbReference type="InterPro" id="IPR000847">
    <property type="entry name" value="LysR_HTH_N"/>
</dbReference>